<evidence type="ECO:0000256" key="2">
    <source>
        <dbReference type="ARBA" id="ARBA00022989"/>
    </source>
</evidence>
<protein>
    <submittedName>
        <fullName evidence="6">MFS transporter</fullName>
    </submittedName>
</protein>
<gene>
    <name evidence="6" type="ORF">COB67_12310</name>
</gene>
<name>A0A2A4ST08_9DELT</name>
<organism evidence="6 7">
    <name type="scientific">SAR324 cluster bacterium</name>
    <dbReference type="NCBI Taxonomy" id="2024889"/>
    <lineage>
        <taxon>Bacteria</taxon>
        <taxon>Deltaproteobacteria</taxon>
        <taxon>SAR324 cluster</taxon>
    </lineage>
</organism>
<dbReference type="PANTHER" id="PTHR23534:SF1">
    <property type="entry name" value="MAJOR FACILITATOR SUPERFAMILY PROTEIN"/>
    <property type="match status" value="1"/>
</dbReference>
<dbReference type="Pfam" id="PF07690">
    <property type="entry name" value="MFS_1"/>
    <property type="match status" value="1"/>
</dbReference>
<comment type="caution">
    <text evidence="6">The sequence shown here is derived from an EMBL/GenBank/DDBJ whole genome shotgun (WGS) entry which is preliminary data.</text>
</comment>
<evidence type="ECO:0000313" key="7">
    <source>
        <dbReference type="Proteomes" id="UP000218113"/>
    </source>
</evidence>
<keyword evidence="3 4" id="KW-0472">Membrane</keyword>
<keyword evidence="2 4" id="KW-1133">Transmembrane helix</keyword>
<dbReference type="PANTHER" id="PTHR23534">
    <property type="entry name" value="MFS PERMEASE"/>
    <property type="match status" value="1"/>
</dbReference>
<evidence type="ECO:0000256" key="1">
    <source>
        <dbReference type="ARBA" id="ARBA00022692"/>
    </source>
</evidence>
<evidence type="ECO:0000256" key="4">
    <source>
        <dbReference type="SAM" id="Phobius"/>
    </source>
</evidence>
<feature type="transmembrane region" description="Helical" evidence="4">
    <location>
        <begin position="130"/>
        <end position="149"/>
    </location>
</feature>
<feature type="transmembrane region" description="Helical" evidence="4">
    <location>
        <begin position="212"/>
        <end position="236"/>
    </location>
</feature>
<dbReference type="SUPFAM" id="SSF103473">
    <property type="entry name" value="MFS general substrate transporter"/>
    <property type="match status" value="1"/>
</dbReference>
<dbReference type="InterPro" id="IPR036259">
    <property type="entry name" value="MFS_trans_sf"/>
</dbReference>
<evidence type="ECO:0000259" key="5">
    <source>
        <dbReference type="PROSITE" id="PS50850"/>
    </source>
</evidence>
<keyword evidence="1 4" id="KW-0812">Transmembrane</keyword>
<dbReference type="Proteomes" id="UP000218113">
    <property type="component" value="Unassembled WGS sequence"/>
</dbReference>
<feature type="transmembrane region" description="Helical" evidence="4">
    <location>
        <begin position="337"/>
        <end position="359"/>
    </location>
</feature>
<feature type="transmembrane region" description="Helical" evidence="4">
    <location>
        <begin position="73"/>
        <end position="92"/>
    </location>
</feature>
<feature type="transmembrane region" description="Helical" evidence="4">
    <location>
        <begin position="169"/>
        <end position="191"/>
    </location>
</feature>
<dbReference type="PROSITE" id="PS50850">
    <property type="entry name" value="MFS"/>
    <property type="match status" value="1"/>
</dbReference>
<evidence type="ECO:0000256" key="3">
    <source>
        <dbReference type="ARBA" id="ARBA00023136"/>
    </source>
</evidence>
<feature type="transmembrane region" description="Helical" evidence="4">
    <location>
        <begin position="301"/>
        <end position="325"/>
    </location>
</feature>
<accession>A0A2A4ST08</accession>
<dbReference type="InterPro" id="IPR011701">
    <property type="entry name" value="MFS"/>
</dbReference>
<feature type="domain" description="Major facilitator superfamily (MFS) profile" evidence="5">
    <location>
        <begin position="211"/>
        <end position="397"/>
    </location>
</feature>
<dbReference type="AlphaFoldDB" id="A0A2A4ST08"/>
<dbReference type="InterPro" id="IPR020846">
    <property type="entry name" value="MFS_dom"/>
</dbReference>
<proteinExistence type="predicted"/>
<feature type="transmembrane region" description="Helical" evidence="4">
    <location>
        <begin position="242"/>
        <end position="260"/>
    </location>
</feature>
<feature type="transmembrane region" description="Helical" evidence="4">
    <location>
        <begin position="272"/>
        <end position="295"/>
    </location>
</feature>
<dbReference type="GO" id="GO:0022857">
    <property type="term" value="F:transmembrane transporter activity"/>
    <property type="evidence" value="ECO:0007669"/>
    <property type="project" value="InterPro"/>
</dbReference>
<feature type="transmembrane region" description="Helical" evidence="4">
    <location>
        <begin position="98"/>
        <end position="118"/>
    </location>
</feature>
<evidence type="ECO:0000313" key="6">
    <source>
        <dbReference type="EMBL" id="PCI23897.1"/>
    </source>
</evidence>
<dbReference type="Gene3D" id="1.20.1250.20">
    <property type="entry name" value="MFS general substrate transporter like domains"/>
    <property type="match status" value="1"/>
</dbReference>
<feature type="transmembrane region" description="Helical" evidence="4">
    <location>
        <begin position="365"/>
        <end position="384"/>
    </location>
</feature>
<dbReference type="EMBL" id="NVSR01000134">
    <property type="protein sequence ID" value="PCI23897.1"/>
    <property type="molecule type" value="Genomic_DNA"/>
</dbReference>
<reference evidence="7" key="1">
    <citation type="submission" date="2017-08" db="EMBL/GenBank/DDBJ databases">
        <title>A dynamic microbial community with high functional redundancy inhabits the cold, oxic subseafloor aquifer.</title>
        <authorList>
            <person name="Tully B.J."/>
            <person name="Wheat C.G."/>
            <person name="Glazer B.T."/>
            <person name="Huber J.A."/>
        </authorList>
    </citation>
    <scope>NUCLEOTIDE SEQUENCE [LARGE SCALE GENOMIC DNA]</scope>
</reference>
<sequence>MLATRIPKNVFLLSLCQALGTTGNLLVMTVTALIGHLLAPPEFATLPIAFQFLAASLVTIPISYFMKNWGRKAGFFLGAISGCVGALINVFAIINHNFVAFCIGSFFFGMMAGIAQFYRYAAVDSAGEEYRSQTISLVLAGSILAALVGPELAKWSRNLVMDIEFVGTYLVVASLPLLTSLILFVTPIAAPSEEEKQNSGRSLPVLLRQGRLWVAVLGAVVGYASMTLLMVATPLAMRANHLVFNDVAFVIQWHVLGMYAPSLITGHLIRRWGVLNIMLLGAVFVSACILINLQGTSLNHFWWALFCLGVGWNFLFIGATTLLTYTYEIEERAKVQAFNELLVFSTTALAALFSGWLLHNLGWGSINQLVLIPIGLITLSILGLKMAGGDLVGKVST</sequence>
<feature type="transmembrane region" description="Helical" evidence="4">
    <location>
        <begin position="48"/>
        <end position="66"/>
    </location>
</feature>